<dbReference type="AlphaFoldDB" id="A0A4Y9FW71"/>
<reference evidence="2 3" key="1">
    <citation type="submission" date="2019-03" db="EMBL/GenBank/DDBJ databases">
        <title>Diversity of the mouse oral microbiome.</title>
        <authorList>
            <person name="Joseph S."/>
            <person name="Aduse-Opoku J."/>
            <person name="Curtis M."/>
            <person name="Wade W."/>
            <person name="Hashim A."/>
        </authorList>
    </citation>
    <scope>NUCLEOTIDE SEQUENCE [LARGE SCALE GENOMIC DNA]</scope>
    <source>
        <strain evidence="2 3">P1012</strain>
    </source>
</reference>
<feature type="transmembrane region" description="Helical" evidence="1">
    <location>
        <begin position="81"/>
        <end position="103"/>
    </location>
</feature>
<comment type="caution">
    <text evidence="2">The sequence shown here is derived from an EMBL/GenBank/DDBJ whole genome shotgun (WGS) entry which is preliminary data.</text>
</comment>
<keyword evidence="1" id="KW-0472">Membrane</keyword>
<accession>A0A4Y9FW71</accession>
<sequence>METTREARPIAAAVVLALAGCAAVSLMVGDAIWRGIPDSDSLPTILMILGWLLLAWAVIVGAFVIVRAVRTTAHRGRIAPSDAVMLAASAAVVVALLVAYPVFGTGGGTG</sequence>
<evidence type="ECO:0000256" key="1">
    <source>
        <dbReference type="SAM" id="Phobius"/>
    </source>
</evidence>
<keyword evidence="1" id="KW-0812">Transmembrane</keyword>
<dbReference type="RefSeq" id="WP_135113699.1">
    <property type="nucleotide sequence ID" value="NZ_JADGLL010000007.1"/>
</dbReference>
<name>A0A4Y9FW71_9MICO</name>
<dbReference type="EMBL" id="SPQB01000007">
    <property type="protein sequence ID" value="TFU33570.1"/>
    <property type="molecule type" value="Genomic_DNA"/>
</dbReference>
<feature type="transmembrane region" description="Helical" evidence="1">
    <location>
        <begin position="45"/>
        <end position="69"/>
    </location>
</feature>
<evidence type="ECO:0000313" key="3">
    <source>
        <dbReference type="Proteomes" id="UP000298358"/>
    </source>
</evidence>
<organism evidence="2 3">
    <name type="scientific">Microbacterium paludicola</name>
    <dbReference type="NCBI Taxonomy" id="300019"/>
    <lineage>
        <taxon>Bacteria</taxon>
        <taxon>Bacillati</taxon>
        <taxon>Actinomycetota</taxon>
        <taxon>Actinomycetes</taxon>
        <taxon>Micrococcales</taxon>
        <taxon>Microbacteriaceae</taxon>
        <taxon>Microbacterium</taxon>
    </lineage>
</organism>
<evidence type="ECO:0000313" key="2">
    <source>
        <dbReference type="EMBL" id="TFU33570.1"/>
    </source>
</evidence>
<keyword evidence="1" id="KW-1133">Transmembrane helix</keyword>
<dbReference type="OrthoDB" id="5121259at2"/>
<dbReference type="Proteomes" id="UP000298358">
    <property type="component" value="Unassembled WGS sequence"/>
</dbReference>
<protein>
    <submittedName>
        <fullName evidence="2">Uncharacterized protein</fullName>
    </submittedName>
</protein>
<feature type="transmembrane region" description="Helical" evidence="1">
    <location>
        <begin position="12"/>
        <end position="33"/>
    </location>
</feature>
<gene>
    <name evidence="2" type="ORF">E4U02_04835</name>
</gene>
<proteinExistence type="predicted"/>
<dbReference type="PROSITE" id="PS51257">
    <property type="entry name" value="PROKAR_LIPOPROTEIN"/>
    <property type="match status" value="1"/>
</dbReference>
<keyword evidence="3" id="KW-1185">Reference proteome</keyword>